<dbReference type="Proteomes" id="UP000386466">
    <property type="component" value="Unassembled WGS sequence"/>
</dbReference>
<sequence>ETEVKVMRSRNDGVTAHFLNLIEAQMSFREAGRRLSGALQRDVTAYKLQQFFCQD</sequence>
<reference evidence="1 2" key="1">
    <citation type="submission" date="2019-01" db="EMBL/GenBank/DDBJ databases">
        <authorList>
            <person name="Alioto T."/>
            <person name="Alioto T."/>
        </authorList>
    </citation>
    <scope>NUCLEOTIDE SEQUENCE [LARGE SCALE GENOMIC DNA]</scope>
</reference>
<dbReference type="AlphaFoldDB" id="A0A485PI08"/>
<protein>
    <submittedName>
        <fullName evidence="1">Uncharacterized protein</fullName>
    </submittedName>
</protein>
<organism evidence="1 2">
    <name type="scientific">Lynx pardinus</name>
    <name type="common">Iberian lynx</name>
    <name type="synonym">Felis pardina</name>
    <dbReference type="NCBI Taxonomy" id="191816"/>
    <lineage>
        <taxon>Eukaryota</taxon>
        <taxon>Metazoa</taxon>
        <taxon>Chordata</taxon>
        <taxon>Craniata</taxon>
        <taxon>Vertebrata</taxon>
        <taxon>Euteleostomi</taxon>
        <taxon>Mammalia</taxon>
        <taxon>Eutheria</taxon>
        <taxon>Laurasiatheria</taxon>
        <taxon>Carnivora</taxon>
        <taxon>Feliformia</taxon>
        <taxon>Felidae</taxon>
        <taxon>Felinae</taxon>
        <taxon>Lynx</taxon>
    </lineage>
</organism>
<name>A0A485PI08_LYNPA</name>
<gene>
    <name evidence="1" type="ORF">LYPA_23C022929</name>
</gene>
<keyword evidence="2" id="KW-1185">Reference proteome</keyword>
<dbReference type="EMBL" id="CAAGRJ010037067">
    <property type="protein sequence ID" value="VFV45260.1"/>
    <property type="molecule type" value="Genomic_DNA"/>
</dbReference>
<proteinExistence type="predicted"/>
<evidence type="ECO:0000313" key="1">
    <source>
        <dbReference type="EMBL" id="VFV45260.1"/>
    </source>
</evidence>
<accession>A0A485PI08</accession>
<evidence type="ECO:0000313" key="2">
    <source>
        <dbReference type="Proteomes" id="UP000386466"/>
    </source>
</evidence>
<feature type="non-terminal residue" evidence="1">
    <location>
        <position position="1"/>
    </location>
</feature>